<organism evidence="1">
    <name type="scientific">marine sediment metagenome</name>
    <dbReference type="NCBI Taxonomy" id="412755"/>
    <lineage>
        <taxon>unclassified sequences</taxon>
        <taxon>metagenomes</taxon>
        <taxon>ecological metagenomes</taxon>
    </lineage>
</organism>
<dbReference type="EMBL" id="BARU01002319">
    <property type="protein sequence ID" value="GAH26691.1"/>
    <property type="molecule type" value="Genomic_DNA"/>
</dbReference>
<proteinExistence type="predicted"/>
<reference evidence="1" key="1">
    <citation type="journal article" date="2014" name="Front. Microbiol.">
        <title>High frequency of phylogenetically diverse reductive dehalogenase-homologous genes in deep subseafloor sedimentary metagenomes.</title>
        <authorList>
            <person name="Kawai M."/>
            <person name="Futagami T."/>
            <person name="Toyoda A."/>
            <person name="Takaki Y."/>
            <person name="Nishi S."/>
            <person name="Hori S."/>
            <person name="Arai W."/>
            <person name="Tsubouchi T."/>
            <person name="Morono Y."/>
            <person name="Uchiyama I."/>
            <person name="Ito T."/>
            <person name="Fujiyama A."/>
            <person name="Inagaki F."/>
            <person name="Takami H."/>
        </authorList>
    </citation>
    <scope>NUCLEOTIDE SEQUENCE</scope>
    <source>
        <strain evidence="1">Expedition CK06-06</strain>
    </source>
</reference>
<gene>
    <name evidence="1" type="ORF">S03H2_05530</name>
</gene>
<protein>
    <submittedName>
        <fullName evidence="1">Uncharacterized protein</fullName>
    </submittedName>
</protein>
<accession>X1E092</accession>
<name>X1E092_9ZZZZ</name>
<dbReference type="AlphaFoldDB" id="X1E092"/>
<sequence length="60" mass="6962">MVNETVEETKCIHHWIIDSDNTGICKYCKEVKNFSGLQRRESKFLGLKSVFDKAEVKATR</sequence>
<comment type="caution">
    <text evidence="1">The sequence shown here is derived from an EMBL/GenBank/DDBJ whole genome shotgun (WGS) entry which is preliminary data.</text>
</comment>
<evidence type="ECO:0000313" key="1">
    <source>
        <dbReference type="EMBL" id="GAH26691.1"/>
    </source>
</evidence>